<feature type="chain" id="PRO_5046513505" description="Lipoprotein" evidence="1">
    <location>
        <begin position="21"/>
        <end position="141"/>
    </location>
</feature>
<evidence type="ECO:0000313" key="2">
    <source>
        <dbReference type="EMBL" id="MEN2766069.1"/>
    </source>
</evidence>
<comment type="caution">
    <text evidence="2">The sequence shown here is derived from an EMBL/GenBank/DDBJ whole genome shotgun (WGS) entry which is preliminary data.</text>
</comment>
<accession>A0ABU9XG23</accession>
<dbReference type="EMBL" id="JBDIML010000001">
    <property type="protein sequence ID" value="MEN2766069.1"/>
    <property type="molecule type" value="Genomic_DNA"/>
</dbReference>
<keyword evidence="1" id="KW-0732">Signal</keyword>
<name>A0ABU9XG23_9BACI</name>
<dbReference type="PROSITE" id="PS51257">
    <property type="entry name" value="PROKAR_LIPOPROTEIN"/>
    <property type="match status" value="1"/>
</dbReference>
<organism evidence="2 3">
    <name type="scientific">Ornithinibacillus xuwenensis</name>
    <dbReference type="NCBI Taxonomy" id="3144668"/>
    <lineage>
        <taxon>Bacteria</taxon>
        <taxon>Bacillati</taxon>
        <taxon>Bacillota</taxon>
        <taxon>Bacilli</taxon>
        <taxon>Bacillales</taxon>
        <taxon>Bacillaceae</taxon>
        <taxon>Ornithinibacillus</taxon>
    </lineage>
</organism>
<evidence type="ECO:0008006" key="4">
    <source>
        <dbReference type="Google" id="ProtNLM"/>
    </source>
</evidence>
<feature type="signal peptide" evidence="1">
    <location>
        <begin position="1"/>
        <end position="20"/>
    </location>
</feature>
<reference evidence="2 3" key="1">
    <citation type="submission" date="2024-05" db="EMBL/GenBank/DDBJ databases">
        <authorList>
            <person name="Haq I."/>
            <person name="Ullah Z."/>
            <person name="Ahmad R."/>
            <person name="Li M."/>
            <person name="Tong Y."/>
        </authorList>
    </citation>
    <scope>NUCLEOTIDE SEQUENCE [LARGE SCALE GENOMIC DNA]</scope>
    <source>
        <strain evidence="2 3">16A2E</strain>
    </source>
</reference>
<evidence type="ECO:0000256" key="1">
    <source>
        <dbReference type="SAM" id="SignalP"/>
    </source>
</evidence>
<keyword evidence="3" id="KW-1185">Reference proteome</keyword>
<dbReference type="RefSeq" id="WP_345823529.1">
    <property type="nucleotide sequence ID" value="NZ_JBDIML010000001.1"/>
</dbReference>
<evidence type="ECO:0000313" key="3">
    <source>
        <dbReference type="Proteomes" id="UP001444625"/>
    </source>
</evidence>
<sequence length="141" mass="16241">MKKRLIFLLFVLVLLLTACNNDELSGKTFNLSTRGGPDSNPDQYHSIMTLEFSDGKVETSSINDGEGTYELNDDKLAIHFENENENLTIEFTVEESDKEFSEYSAVISDYDFEMSNTDKVSHYKNIINKLHKDMSYEFIKE</sequence>
<proteinExistence type="predicted"/>
<gene>
    <name evidence="2" type="ORF">ABC228_02635</name>
</gene>
<dbReference type="Proteomes" id="UP001444625">
    <property type="component" value="Unassembled WGS sequence"/>
</dbReference>
<protein>
    <recommendedName>
        <fullName evidence="4">Lipoprotein</fullName>
    </recommendedName>
</protein>